<evidence type="ECO:0000259" key="7">
    <source>
        <dbReference type="Pfam" id="PF25455"/>
    </source>
</evidence>
<dbReference type="PANTHER" id="PTHR22602">
    <property type="entry name" value="TRANSFERASE CAF17, MITOCHONDRIAL-RELATED"/>
    <property type="match status" value="1"/>
</dbReference>
<dbReference type="GO" id="GO:0016226">
    <property type="term" value="P:iron-sulfur cluster assembly"/>
    <property type="evidence" value="ECO:0007669"/>
    <property type="project" value="TreeGrafter"/>
</dbReference>
<name>A0A0D2A4W8_EXOME</name>
<keyword evidence="3" id="KW-0496">Mitochondrion</keyword>
<dbReference type="STRING" id="212818.A0A0D2A4W8"/>
<proteinExistence type="inferred from homology"/>
<dbReference type="OrthoDB" id="191995at2759"/>
<evidence type="ECO:0000313" key="8">
    <source>
        <dbReference type="EMBL" id="KIV94008.1"/>
    </source>
</evidence>
<dbReference type="Pfam" id="PF25455">
    <property type="entry name" value="Beta-barrel_CAF17_C"/>
    <property type="match status" value="1"/>
</dbReference>
<dbReference type="InterPro" id="IPR017703">
    <property type="entry name" value="YgfZ/GCV_T_CS"/>
</dbReference>
<dbReference type="InterPro" id="IPR057460">
    <property type="entry name" value="CAF17_C"/>
</dbReference>
<dbReference type="InterPro" id="IPR045179">
    <property type="entry name" value="YgfZ/GcvT"/>
</dbReference>
<evidence type="ECO:0000313" key="9">
    <source>
        <dbReference type="Proteomes" id="UP000054302"/>
    </source>
</evidence>
<dbReference type="GO" id="GO:0005759">
    <property type="term" value="C:mitochondrial matrix"/>
    <property type="evidence" value="ECO:0007669"/>
    <property type="project" value="UniProtKB-SubCell"/>
</dbReference>
<dbReference type="PANTHER" id="PTHR22602:SF0">
    <property type="entry name" value="TRANSFERASE CAF17, MITOCHONDRIAL-RELATED"/>
    <property type="match status" value="1"/>
</dbReference>
<organism evidence="8 9">
    <name type="scientific">Exophiala mesophila</name>
    <name type="common">Black yeast-like fungus</name>
    <dbReference type="NCBI Taxonomy" id="212818"/>
    <lineage>
        <taxon>Eukaryota</taxon>
        <taxon>Fungi</taxon>
        <taxon>Dikarya</taxon>
        <taxon>Ascomycota</taxon>
        <taxon>Pezizomycotina</taxon>
        <taxon>Eurotiomycetes</taxon>
        <taxon>Chaetothyriomycetidae</taxon>
        <taxon>Chaetothyriales</taxon>
        <taxon>Herpotrichiellaceae</taxon>
        <taxon>Exophiala</taxon>
    </lineage>
</organism>
<protein>
    <recommendedName>
        <fullName evidence="5">Iron-sulfur cluster assembly factor IBA57 homolog, mitochondrial</fullName>
    </recommendedName>
</protein>
<dbReference type="VEuPathDB" id="FungiDB:PV10_05172"/>
<evidence type="ECO:0000256" key="3">
    <source>
        <dbReference type="ARBA" id="ARBA00023128"/>
    </source>
</evidence>
<dbReference type="Gene3D" id="3.30.1360.120">
    <property type="entry name" value="Probable tRNA modification gtpase trme, domain 1"/>
    <property type="match status" value="1"/>
</dbReference>
<dbReference type="EMBL" id="KN847522">
    <property type="protein sequence ID" value="KIV94008.1"/>
    <property type="molecule type" value="Genomic_DNA"/>
</dbReference>
<feature type="region of interest" description="Disordered" evidence="6">
    <location>
        <begin position="282"/>
        <end position="313"/>
    </location>
</feature>
<dbReference type="InterPro" id="IPR027266">
    <property type="entry name" value="TrmE/GcvT-like"/>
</dbReference>
<dbReference type="HOGENOM" id="CLU_007884_7_0_1"/>
<dbReference type="Proteomes" id="UP000054302">
    <property type="component" value="Unassembled WGS sequence"/>
</dbReference>
<evidence type="ECO:0000256" key="1">
    <source>
        <dbReference type="ARBA" id="ARBA00004305"/>
    </source>
</evidence>
<evidence type="ECO:0000256" key="4">
    <source>
        <dbReference type="ARBA" id="ARBA00093447"/>
    </source>
</evidence>
<feature type="domain" description="CAF17 C-terminal" evidence="7">
    <location>
        <begin position="273"/>
        <end position="357"/>
    </location>
</feature>
<dbReference type="OMA" id="NMLVAND"/>
<keyword evidence="9" id="KW-1185">Reference proteome</keyword>
<dbReference type="GeneID" id="27323017"/>
<reference evidence="8 9" key="1">
    <citation type="submission" date="2015-01" db="EMBL/GenBank/DDBJ databases">
        <title>The Genome Sequence of Exophiala mesophila CBS40295.</title>
        <authorList>
            <consortium name="The Broad Institute Genomics Platform"/>
            <person name="Cuomo C."/>
            <person name="de Hoog S."/>
            <person name="Gorbushina A."/>
            <person name="Stielow B."/>
            <person name="Teixiera M."/>
            <person name="Abouelleil A."/>
            <person name="Chapman S.B."/>
            <person name="Priest M."/>
            <person name="Young S.K."/>
            <person name="Wortman J."/>
            <person name="Nusbaum C."/>
            <person name="Birren B."/>
        </authorList>
    </citation>
    <scope>NUCLEOTIDE SEQUENCE [LARGE SCALE GENOMIC DNA]</scope>
    <source>
        <strain evidence="8 9">CBS 40295</strain>
    </source>
</reference>
<feature type="compositionally biased region" description="Acidic residues" evidence="6">
    <location>
        <begin position="416"/>
        <end position="432"/>
    </location>
</feature>
<comment type="subcellular location">
    <subcellularLocation>
        <location evidence="1">Mitochondrion matrix</location>
    </subcellularLocation>
</comment>
<keyword evidence="2" id="KW-0809">Transit peptide</keyword>
<dbReference type="NCBIfam" id="TIGR03317">
    <property type="entry name" value="ygfZ_signature"/>
    <property type="match status" value="1"/>
</dbReference>
<sequence>MSSNTMTPRLRSFVCSQRRLKLPCPPGQVSSCRNLTSSSHLRAPSTKQNKYLQLTNRTLIRLAGVDAANFLHNIIPAKILGTGSTRPIYTAFLSAHGRILNDVFIYPPAEANGEEWYLEVDSESAGELLKHLRKHKLRAKFKLEKVDSQETGVFFAWPGCVKDLQVDGRLNEAGRTGGTDPRPGMGTRWLDVPGSKSDFLTQLKDTGFTQTSLQDYTVHRMTHGFAEGQTELPTAGSLPQESNIDFFGGIDFFKGCYLGQELTIRTHHTGVVRKRILPVQLYQPNSKPPTDQALPEYIPNEDHSLPVPPPQSNISKLNARGRGRSSGKYLSGVGNIGLALCRLEMMTDIQLTAERTNYDPAGEYQVQWEISGGEEGHEAEKREVFVRPFVPKWLRDGVEQSLRRKEKKAKPKPVMEEEEEEGDEYEEVEEDDKSPQSAMHVR</sequence>
<evidence type="ECO:0000256" key="6">
    <source>
        <dbReference type="SAM" id="MobiDB-lite"/>
    </source>
</evidence>
<dbReference type="RefSeq" id="XP_016225582.1">
    <property type="nucleotide sequence ID" value="XM_016369794.1"/>
</dbReference>
<dbReference type="AlphaFoldDB" id="A0A0D2A4W8"/>
<evidence type="ECO:0000256" key="2">
    <source>
        <dbReference type="ARBA" id="ARBA00022946"/>
    </source>
</evidence>
<feature type="region of interest" description="Disordered" evidence="6">
    <location>
        <begin position="400"/>
        <end position="442"/>
    </location>
</feature>
<accession>A0A0D2A4W8</accession>
<dbReference type="SUPFAM" id="SSF103025">
    <property type="entry name" value="Folate-binding domain"/>
    <property type="match status" value="1"/>
</dbReference>
<evidence type="ECO:0000256" key="5">
    <source>
        <dbReference type="ARBA" id="ARBA00093637"/>
    </source>
</evidence>
<comment type="similarity">
    <text evidence="4">Belongs to the GcvT family. CAF17/IBA57 subfamily.</text>
</comment>
<gene>
    <name evidence="8" type="ORF">PV10_05172</name>
</gene>